<feature type="repeat" description="TPR" evidence="3">
    <location>
        <begin position="36"/>
        <end position="69"/>
    </location>
</feature>
<name>A0A5B8XL99_9DELT</name>
<dbReference type="RefSeq" id="WP_146958201.1">
    <property type="nucleotide sequence ID" value="NZ_CP042467.1"/>
</dbReference>
<keyword evidence="6" id="KW-1185">Reference proteome</keyword>
<dbReference type="SUPFAM" id="SSF48452">
    <property type="entry name" value="TPR-like"/>
    <property type="match status" value="1"/>
</dbReference>
<keyword evidence="2 3" id="KW-0802">TPR repeat</keyword>
<dbReference type="InterPro" id="IPR019734">
    <property type="entry name" value="TPR_rpt"/>
</dbReference>
<proteinExistence type="predicted"/>
<feature type="chain" id="PRO_5022839464" evidence="4">
    <location>
        <begin position="18"/>
        <end position="262"/>
    </location>
</feature>
<evidence type="ECO:0000256" key="1">
    <source>
        <dbReference type="ARBA" id="ARBA00022737"/>
    </source>
</evidence>
<sequence>MIRIIIFLLATSLVACGGPEKTAENETPVKTNGMVAQELFVQGNQALDAGDYDNAIKIYQDAAERHPERWDIPMNLAIAYSRTAKFKEALGAIEVAFQNGGKEHHQVYFNLGNIYQERGMYGQAVDAYRAALALQPKPEIDTLVNLGASYLFIFKYDEARATYDYINELFPDDPRAMHGIGLIYQTQSNYPEALEFYENAHRIDSNFSMSYFNKAWVLAQLERYDEAVQSMQTYLDRDPEGPYVKRAKNLINSWKSKSASKS</sequence>
<reference evidence="5 6" key="1">
    <citation type="submission" date="2019-08" db="EMBL/GenBank/DDBJ databases">
        <authorList>
            <person name="Liang Q."/>
        </authorList>
    </citation>
    <scope>NUCLEOTIDE SEQUENCE [LARGE SCALE GENOMIC DNA]</scope>
    <source>
        <strain evidence="5 6">V1718</strain>
    </source>
</reference>
<keyword evidence="1" id="KW-0677">Repeat</keyword>
<evidence type="ECO:0000313" key="6">
    <source>
        <dbReference type="Proteomes" id="UP000321595"/>
    </source>
</evidence>
<evidence type="ECO:0000256" key="4">
    <source>
        <dbReference type="SAM" id="SignalP"/>
    </source>
</evidence>
<dbReference type="Pfam" id="PF13174">
    <property type="entry name" value="TPR_6"/>
    <property type="match status" value="1"/>
</dbReference>
<dbReference type="Proteomes" id="UP000321595">
    <property type="component" value="Chromosome"/>
</dbReference>
<dbReference type="SMART" id="SM00028">
    <property type="entry name" value="TPR"/>
    <property type="match status" value="5"/>
</dbReference>
<gene>
    <name evidence="5" type="ORF">FRD01_05000</name>
</gene>
<keyword evidence="4" id="KW-0732">Signal</keyword>
<evidence type="ECO:0000313" key="5">
    <source>
        <dbReference type="EMBL" id="QED26612.1"/>
    </source>
</evidence>
<accession>A0A5B8XL99</accession>
<dbReference type="KEGG" id="bbae:FRD01_05000"/>
<dbReference type="Pfam" id="PF00515">
    <property type="entry name" value="TPR_1"/>
    <property type="match status" value="1"/>
</dbReference>
<feature type="signal peptide" evidence="4">
    <location>
        <begin position="1"/>
        <end position="17"/>
    </location>
</feature>
<dbReference type="OrthoDB" id="146908at2"/>
<dbReference type="EMBL" id="CP042467">
    <property type="protein sequence ID" value="QED26612.1"/>
    <property type="molecule type" value="Genomic_DNA"/>
</dbReference>
<dbReference type="PROSITE" id="PS51257">
    <property type="entry name" value="PROKAR_LIPOPROTEIN"/>
    <property type="match status" value="1"/>
</dbReference>
<evidence type="ECO:0000256" key="2">
    <source>
        <dbReference type="ARBA" id="ARBA00022803"/>
    </source>
</evidence>
<dbReference type="PROSITE" id="PS50293">
    <property type="entry name" value="TPR_REGION"/>
    <property type="match status" value="1"/>
</dbReference>
<feature type="repeat" description="TPR" evidence="3">
    <location>
        <begin position="140"/>
        <end position="173"/>
    </location>
</feature>
<dbReference type="PROSITE" id="PS50005">
    <property type="entry name" value="TPR"/>
    <property type="match status" value="4"/>
</dbReference>
<dbReference type="InterPro" id="IPR051685">
    <property type="entry name" value="Ycf3/AcsC/BcsC/TPR_MFPF"/>
</dbReference>
<dbReference type="Pfam" id="PF14559">
    <property type="entry name" value="TPR_19"/>
    <property type="match status" value="1"/>
</dbReference>
<dbReference type="PANTHER" id="PTHR44943">
    <property type="entry name" value="CELLULOSE SYNTHASE OPERON PROTEIN C"/>
    <property type="match status" value="1"/>
</dbReference>
<dbReference type="InterPro" id="IPR011990">
    <property type="entry name" value="TPR-like_helical_dom_sf"/>
</dbReference>
<dbReference type="AlphaFoldDB" id="A0A5B8XL99"/>
<dbReference type="Gene3D" id="1.25.40.10">
    <property type="entry name" value="Tetratricopeptide repeat domain"/>
    <property type="match status" value="2"/>
</dbReference>
<dbReference type="Pfam" id="PF13424">
    <property type="entry name" value="TPR_12"/>
    <property type="match status" value="1"/>
</dbReference>
<organism evidence="5 6">
    <name type="scientific">Microvenator marinus</name>
    <dbReference type="NCBI Taxonomy" id="2600177"/>
    <lineage>
        <taxon>Bacteria</taxon>
        <taxon>Deltaproteobacteria</taxon>
        <taxon>Bradymonadales</taxon>
        <taxon>Microvenatoraceae</taxon>
        <taxon>Microvenator</taxon>
    </lineage>
</organism>
<feature type="repeat" description="TPR" evidence="3">
    <location>
        <begin position="174"/>
        <end position="207"/>
    </location>
</feature>
<dbReference type="PANTHER" id="PTHR44943:SF8">
    <property type="entry name" value="TPR REPEAT-CONTAINING PROTEIN MJ0263"/>
    <property type="match status" value="1"/>
</dbReference>
<evidence type="ECO:0000256" key="3">
    <source>
        <dbReference type="PROSITE-ProRule" id="PRU00339"/>
    </source>
</evidence>
<feature type="repeat" description="TPR" evidence="3">
    <location>
        <begin position="105"/>
        <end position="138"/>
    </location>
</feature>
<protein>
    <submittedName>
        <fullName evidence="5">Tetratricopeptide repeat protein</fullName>
    </submittedName>
</protein>